<gene>
    <name evidence="8" type="ORF">G4Z16_05725</name>
</gene>
<keyword evidence="2" id="KW-0805">Transcription regulation</keyword>
<dbReference type="GO" id="GO:0000976">
    <property type="term" value="F:transcription cis-regulatory region binding"/>
    <property type="evidence" value="ECO:0007669"/>
    <property type="project" value="TreeGrafter"/>
</dbReference>
<dbReference type="GO" id="GO:0032993">
    <property type="term" value="C:protein-DNA complex"/>
    <property type="evidence" value="ECO:0007669"/>
    <property type="project" value="TreeGrafter"/>
</dbReference>
<dbReference type="Gene3D" id="1.10.10.10">
    <property type="entry name" value="Winged helix-like DNA-binding domain superfamily/Winged helix DNA-binding domain"/>
    <property type="match status" value="1"/>
</dbReference>
<accession>A0A7T1T401</accession>
<dbReference type="GO" id="GO:0005829">
    <property type="term" value="C:cytosol"/>
    <property type="evidence" value="ECO:0007669"/>
    <property type="project" value="TreeGrafter"/>
</dbReference>
<evidence type="ECO:0000256" key="3">
    <source>
        <dbReference type="ARBA" id="ARBA00023125"/>
    </source>
</evidence>
<dbReference type="EMBL" id="CP048882">
    <property type="protein sequence ID" value="QPP05983.1"/>
    <property type="molecule type" value="Genomic_DNA"/>
</dbReference>
<organism evidence="8 9">
    <name type="scientific">Streptomyces bathyalis</name>
    <dbReference type="NCBI Taxonomy" id="2710756"/>
    <lineage>
        <taxon>Bacteria</taxon>
        <taxon>Bacillati</taxon>
        <taxon>Actinomycetota</taxon>
        <taxon>Actinomycetes</taxon>
        <taxon>Kitasatosporales</taxon>
        <taxon>Streptomycetaceae</taxon>
        <taxon>Streptomyces</taxon>
    </lineage>
</organism>
<evidence type="ECO:0000256" key="4">
    <source>
        <dbReference type="ARBA" id="ARBA00023163"/>
    </source>
</evidence>
<evidence type="ECO:0000313" key="8">
    <source>
        <dbReference type="EMBL" id="QPP05983.1"/>
    </source>
</evidence>
<feature type="domain" description="OmpR/PhoB-type" evidence="7">
    <location>
        <begin position="88"/>
        <end position="184"/>
    </location>
</feature>
<dbReference type="RefSeq" id="WP_197349508.1">
    <property type="nucleotide sequence ID" value="NZ_CP048882.1"/>
</dbReference>
<dbReference type="PANTHER" id="PTHR48111">
    <property type="entry name" value="REGULATOR OF RPOS"/>
    <property type="match status" value="1"/>
</dbReference>
<evidence type="ECO:0000256" key="1">
    <source>
        <dbReference type="ARBA" id="ARBA00022553"/>
    </source>
</evidence>
<dbReference type="GO" id="GO:0000156">
    <property type="term" value="F:phosphorelay response regulator activity"/>
    <property type="evidence" value="ECO:0007669"/>
    <property type="project" value="TreeGrafter"/>
</dbReference>
<dbReference type="CDD" id="cd00383">
    <property type="entry name" value="trans_reg_C"/>
    <property type="match status" value="1"/>
</dbReference>
<evidence type="ECO:0000313" key="9">
    <source>
        <dbReference type="Proteomes" id="UP000595046"/>
    </source>
</evidence>
<keyword evidence="4" id="KW-0804">Transcription</keyword>
<dbReference type="GO" id="GO:0006355">
    <property type="term" value="P:regulation of DNA-templated transcription"/>
    <property type="evidence" value="ECO:0007669"/>
    <property type="project" value="InterPro"/>
</dbReference>
<evidence type="ECO:0000259" key="7">
    <source>
        <dbReference type="PROSITE" id="PS51755"/>
    </source>
</evidence>
<feature type="region of interest" description="Disordered" evidence="6">
    <location>
        <begin position="1"/>
        <end position="39"/>
    </location>
</feature>
<dbReference type="InterPro" id="IPR016032">
    <property type="entry name" value="Sig_transdc_resp-reg_C-effctor"/>
</dbReference>
<keyword evidence="1" id="KW-0597">Phosphoprotein</keyword>
<reference evidence="9" key="1">
    <citation type="submission" date="2020-02" db="EMBL/GenBank/DDBJ databases">
        <title>Streptomyces sp. ASO4wet.</title>
        <authorList>
            <person name="Risdian C."/>
            <person name="Landwehr W."/>
            <person name="Schupp P."/>
            <person name="Wink J."/>
        </authorList>
    </citation>
    <scope>NUCLEOTIDE SEQUENCE [LARGE SCALE GENOMIC DNA]</scope>
    <source>
        <strain evidence="9">ASO4wet</strain>
    </source>
</reference>
<dbReference type="SUPFAM" id="SSF46894">
    <property type="entry name" value="C-terminal effector domain of the bipartite response regulators"/>
    <property type="match status" value="1"/>
</dbReference>
<dbReference type="Pfam" id="PF00486">
    <property type="entry name" value="Trans_reg_C"/>
    <property type="match status" value="1"/>
</dbReference>
<feature type="DNA-binding region" description="OmpR/PhoB-type" evidence="5">
    <location>
        <begin position="88"/>
        <end position="184"/>
    </location>
</feature>
<keyword evidence="3 5" id="KW-0238">DNA-binding</keyword>
<dbReference type="Proteomes" id="UP000595046">
    <property type="component" value="Chromosome"/>
</dbReference>
<dbReference type="KEGG" id="sbat:G4Z16_05725"/>
<dbReference type="InterPro" id="IPR039420">
    <property type="entry name" value="WalR-like"/>
</dbReference>
<dbReference type="PANTHER" id="PTHR48111:SF4">
    <property type="entry name" value="DNA-BINDING DUAL TRANSCRIPTIONAL REGULATOR OMPR"/>
    <property type="match status" value="1"/>
</dbReference>
<keyword evidence="9" id="KW-1185">Reference proteome</keyword>
<dbReference type="AlphaFoldDB" id="A0A7T1T401"/>
<sequence length="188" mass="20673">MTSALSAAARHLRVVDETASHDPAARDEPGDRQPGEQTPLVGYVVLVPQGTDPNELFTADGTRVRLLPALPADLPPARQLPGQPPPQPPVAAAEGLHVDPDRHTAQTDGRQLDLTYLEFELLAHFVAHPHRVHSRSHLVSALWGYSHVGDGRTVDVHVARLRRKLGRFRDTIVTVRRVGYKYEPGRAL</sequence>
<evidence type="ECO:0000256" key="6">
    <source>
        <dbReference type="SAM" id="MobiDB-lite"/>
    </source>
</evidence>
<proteinExistence type="predicted"/>
<evidence type="ECO:0000256" key="2">
    <source>
        <dbReference type="ARBA" id="ARBA00023015"/>
    </source>
</evidence>
<dbReference type="PROSITE" id="PS51755">
    <property type="entry name" value="OMPR_PHOB"/>
    <property type="match status" value="1"/>
</dbReference>
<evidence type="ECO:0000256" key="5">
    <source>
        <dbReference type="PROSITE-ProRule" id="PRU01091"/>
    </source>
</evidence>
<feature type="compositionally biased region" description="Basic and acidic residues" evidence="6">
    <location>
        <begin position="13"/>
        <end position="34"/>
    </location>
</feature>
<name>A0A7T1T401_9ACTN</name>
<dbReference type="InterPro" id="IPR001867">
    <property type="entry name" value="OmpR/PhoB-type_DNA-bd"/>
</dbReference>
<feature type="region of interest" description="Disordered" evidence="6">
    <location>
        <begin position="74"/>
        <end position="94"/>
    </location>
</feature>
<dbReference type="InterPro" id="IPR036388">
    <property type="entry name" value="WH-like_DNA-bd_sf"/>
</dbReference>
<dbReference type="SMART" id="SM00862">
    <property type="entry name" value="Trans_reg_C"/>
    <property type="match status" value="1"/>
</dbReference>
<protein>
    <submittedName>
        <fullName evidence="8">Winged helix-turn-helix transcriptional regulator</fullName>
    </submittedName>
</protein>